<protein>
    <recommendedName>
        <fullName evidence="5">Glycosyltransferase RgtA/B/C/D-like domain-containing protein</fullName>
    </recommendedName>
</protein>
<feature type="transmembrane region" description="Helical" evidence="2">
    <location>
        <begin position="107"/>
        <end position="129"/>
    </location>
</feature>
<sequence>MSPVKSKRQDGQTVSLVVLFMLAVIIAVGVFLRGQAFLATEVVEPLQAGSADAYALAQTLSSQGAYKVLTAPIEAGSDADSAQTFGSLGYPLFLSLFATPEAGASSINAAVIAQLVLGALAILLVFMLTSRLMDPQWALTVAFLTAVSPSLVNISLYLVSATLLMIAMLLYLVTAAKISDRWAIIRSFIAAALLGIVAWVDPTYEFLILPWLVVLFMSSKGVSKLFTPVAAILGFTLVFGPFMARNQEAIEIPIATAPIAASIQQGLPPAQTSDAAVQAGETTSPAAAIGQLGGSFIDDPRGFLKWYFVEKPKVLWSLGEPAGVEQTFVYPVAATPYTENPIFLTSEEFMQLLYGPVALIGVLGAILVWLPIAGRRLTPKQRIGLRSVSLVLIYATLAKVFGTAAPQYATPLMPLLFVMALTPLYLITAPRLEAAPKKESKSKAKANEAKEEAGEAQPEAA</sequence>
<organism evidence="3 4">
    <name type="scientific">Lamprobacter modestohalophilus</name>
    <dbReference type="NCBI Taxonomy" id="1064514"/>
    <lineage>
        <taxon>Bacteria</taxon>
        <taxon>Pseudomonadati</taxon>
        <taxon>Pseudomonadota</taxon>
        <taxon>Gammaproteobacteria</taxon>
        <taxon>Chromatiales</taxon>
        <taxon>Chromatiaceae</taxon>
        <taxon>Lamprobacter</taxon>
    </lineage>
</organism>
<feature type="transmembrane region" description="Helical" evidence="2">
    <location>
        <begin position="12"/>
        <end position="32"/>
    </location>
</feature>
<evidence type="ECO:0000313" key="3">
    <source>
        <dbReference type="EMBL" id="MBK1617540.1"/>
    </source>
</evidence>
<dbReference type="Proteomes" id="UP001138768">
    <property type="component" value="Unassembled WGS sequence"/>
</dbReference>
<keyword evidence="2" id="KW-0472">Membrane</keyword>
<feature type="transmembrane region" description="Helical" evidence="2">
    <location>
        <begin position="384"/>
        <end position="402"/>
    </location>
</feature>
<evidence type="ECO:0000313" key="4">
    <source>
        <dbReference type="Proteomes" id="UP001138768"/>
    </source>
</evidence>
<evidence type="ECO:0008006" key="5">
    <source>
        <dbReference type="Google" id="ProtNLM"/>
    </source>
</evidence>
<feature type="transmembrane region" description="Helical" evidence="2">
    <location>
        <begin position="408"/>
        <end position="428"/>
    </location>
</feature>
<evidence type="ECO:0000256" key="1">
    <source>
        <dbReference type="SAM" id="MobiDB-lite"/>
    </source>
</evidence>
<reference evidence="3 4" key="1">
    <citation type="journal article" date="2020" name="Microorganisms">
        <title>Osmotic Adaptation and Compatible Solute Biosynthesis of Phototrophic Bacteria as Revealed from Genome Analyses.</title>
        <authorList>
            <person name="Imhoff J.F."/>
            <person name="Rahn T."/>
            <person name="Kunzel S."/>
            <person name="Keller A."/>
            <person name="Neulinger S.C."/>
        </authorList>
    </citation>
    <scope>NUCLEOTIDE SEQUENCE [LARGE SCALE GENOMIC DNA]</scope>
    <source>
        <strain evidence="3 4">DSM 25653</strain>
    </source>
</reference>
<feature type="transmembrane region" description="Helical" evidence="2">
    <location>
        <begin position="225"/>
        <end position="244"/>
    </location>
</feature>
<name>A0A9X0W656_9GAMM</name>
<accession>A0A9X0W656</accession>
<dbReference type="AlphaFoldDB" id="A0A9X0W656"/>
<gene>
    <name evidence="3" type="ORF">CKO42_03545</name>
</gene>
<comment type="caution">
    <text evidence="3">The sequence shown here is derived from an EMBL/GenBank/DDBJ whole genome shotgun (WGS) entry which is preliminary data.</text>
</comment>
<feature type="transmembrane region" description="Helical" evidence="2">
    <location>
        <begin position="353"/>
        <end position="372"/>
    </location>
</feature>
<keyword evidence="2" id="KW-1133">Transmembrane helix</keyword>
<feature type="region of interest" description="Disordered" evidence="1">
    <location>
        <begin position="435"/>
        <end position="461"/>
    </location>
</feature>
<feature type="transmembrane region" description="Helical" evidence="2">
    <location>
        <begin position="184"/>
        <end position="213"/>
    </location>
</feature>
<feature type="compositionally biased region" description="Basic and acidic residues" evidence="1">
    <location>
        <begin position="435"/>
        <end position="453"/>
    </location>
</feature>
<dbReference type="EMBL" id="NRRY01000003">
    <property type="protein sequence ID" value="MBK1617540.1"/>
    <property type="molecule type" value="Genomic_DNA"/>
</dbReference>
<keyword evidence="4" id="KW-1185">Reference proteome</keyword>
<keyword evidence="2" id="KW-0812">Transmembrane</keyword>
<proteinExistence type="predicted"/>
<evidence type="ECO:0000256" key="2">
    <source>
        <dbReference type="SAM" id="Phobius"/>
    </source>
</evidence>
<feature type="transmembrane region" description="Helical" evidence="2">
    <location>
        <begin position="141"/>
        <end position="172"/>
    </location>
</feature>
<dbReference type="RefSeq" id="WP_200238941.1">
    <property type="nucleotide sequence ID" value="NZ_NRRY01000003.1"/>
</dbReference>